<proteinExistence type="inferred from homology"/>
<dbReference type="PROSITE" id="PS00170">
    <property type="entry name" value="CSA_PPIASE_1"/>
    <property type="match status" value="1"/>
</dbReference>
<name>A0A1F5RFQ6_9BACT</name>
<sequence>MEKSVVVLDTDFGQIEIELFPKDAPQTVLNFVSKTLARSFDGTTFHRLVPGFVIQGGDPLSKDGDPNNDGYGGEQMSAEPRQKSNLRGTISMASSSRVQPIDSQSDAQFFINLDDQCARLDQMGFIPFGKVVKGLEVVDLIAKQPRDMRDRPTKNITIKSISIKQ</sequence>
<evidence type="ECO:0000256" key="5">
    <source>
        <dbReference type="RuleBase" id="RU363019"/>
    </source>
</evidence>
<dbReference type="InterPro" id="IPR024936">
    <property type="entry name" value="Cyclophilin-type_PPIase"/>
</dbReference>
<dbReference type="Gene3D" id="2.40.100.10">
    <property type="entry name" value="Cyclophilin-like"/>
    <property type="match status" value="1"/>
</dbReference>
<dbReference type="InterPro" id="IPR044666">
    <property type="entry name" value="Cyclophilin_A-like"/>
</dbReference>
<evidence type="ECO:0000259" key="7">
    <source>
        <dbReference type="PROSITE" id="PS50072"/>
    </source>
</evidence>
<evidence type="ECO:0000256" key="6">
    <source>
        <dbReference type="SAM" id="MobiDB-lite"/>
    </source>
</evidence>
<evidence type="ECO:0000313" key="8">
    <source>
        <dbReference type="EMBL" id="OGF13290.1"/>
    </source>
</evidence>
<accession>A0A1F5RFQ6</accession>
<dbReference type="InterPro" id="IPR020892">
    <property type="entry name" value="Cyclophilin-type_PPIase_CS"/>
</dbReference>
<dbReference type="Proteomes" id="UP000177230">
    <property type="component" value="Unassembled WGS sequence"/>
</dbReference>
<dbReference type="InterPro" id="IPR029000">
    <property type="entry name" value="Cyclophilin-like_dom_sf"/>
</dbReference>
<dbReference type="PROSITE" id="PS50072">
    <property type="entry name" value="CSA_PPIASE_2"/>
    <property type="match status" value="1"/>
</dbReference>
<evidence type="ECO:0000256" key="2">
    <source>
        <dbReference type="ARBA" id="ARBA00007365"/>
    </source>
</evidence>
<feature type="domain" description="PPIase cyclophilin-type" evidence="7">
    <location>
        <begin position="2"/>
        <end position="163"/>
    </location>
</feature>
<dbReference type="PRINTS" id="PR00153">
    <property type="entry name" value="CSAPPISMRASE"/>
</dbReference>
<comment type="function">
    <text evidence="1 5">PPIases accelerate the folding of proteins. It catalyzes the cis-trans isomerization of proline imidic peptide bonds in oligopeptides.</text>
</comment>
<evidence type="ECO:0000256" key="3">
    <source>
        <dbReference type="ARBA" id="ARBA00023110"/>
    </source>
</evidence>
<dbReference type="EC" id="5.2.1.8" evidence="5"/>
<dbReference type="Pfam" id="PF00160">
    <property type="entry name" value="Pro_isomerase"/>
    <property type="match status" value="1"/>
</dbReference>
<dbReference type="SUPFAM" id="SSF50891">
    <property type="entry name" value="Cyclophilin-like"/>
    <property type="match status" value="1"/>
</dbReference>
<keyword evidence="3 5" id="KW-0697">Rotamase</keyword>
<organism evidence="8 9">
    <name type="scientific">Candidatus Edwardsbacteria bacterium GWF2_54_11</name>
    <dbReference type="NCBI Taxonomy" id="1817851"/>
    <lineage>
        <taxon>Bacteria</taxon>
        <taxon>Candidatus Edwardsiibacteriota</taxon>
    </lineage>
</organism>
<evidence type="ECO:0000256" key="4">
    <source>
        <dbReference type="ARBA" id="ARBA00023235"/>
    </source>
</evidence>
<dbReference type="GO" id="GO:0003755">
    <property type="term" value="F:peptidyl-prolyl cis-trans isomerase activity"/>
    <property type="evidence" value="ECO:0007669"/>
    <property type="project" value="UniProtKB-UniRule"/>
</dbReference>
<protein>
    <recommendedName>
        <fullName evidence="5">Peptidyl-prolyl cis-trans isomerase</fullName>
        <shortName evidence="5">PPIase</shortName>
        <ecNumber evidence="5">5.2.1.8</ecNumber>
    </recommendedName>
</protein>
<dbReference type="InterPro" id="IPR002130">
    <property type="entry name" value="Cyclophilin-type_PPIase_dom"/>
</dbReference>
<dbReference type="PIRSF" id="PIRSF001467">
    <property type="entry name" value="Peptidylpro_ismrse"/>
    <property type="match status" value="1"/>
</dbReference>
<dbReference type="CDD" id="cd00317">
    <property type="entry name" value="cyclophilin"/>
    <property type="match status" value="1"/>
</dbReference>
<dbReference type="PANTHER" id="PTHR45625">
    <property type="entry name" value="PEPTIDYL-PROLYL CIS-TRANS ISOMERASE-RELATED"/>
    <property type="match status" value="1"/>
</dbReference>
<dbReference type="EMBL" id="MFFM01000022">
    <property type="protein sequence ID" value="OGF13290.1"/>
    <property type="molecule type" value="Genomic_DNA"/>
</dbReference>
<comment type="caution">
    <text evidence="8">The sequence shown here is derived from an EMBL/GenBank/DDBJ whole genome shotgun (WGS) entry which is preliminary data.</text>
</comment>
<reference evidence="8 9" key="1">
    <citation type="journal article" date="2016" name="Nat. Commun.">
        <title>Thousands of microbial genomes shed light on interconnected biogeochemical processes in an aquifer system.</title>
        <authorList>
            <person name="Anantharaman K."/>
            <person name="Brown C.T."/>
            <person name="Hug L.A."/>
            <person name="Sharon I."/>
            <person name="Castelle C.J."/>
            <person name="Probst A.J."/>
            <person name="Thomas B.C."/>
            <person name="Singh A."/>
            <person name="Wilkins M.J."/>
            <person name="Karaoz U."/>
            <person name="Brodie E.L."/>
            <person name="Williams K.H."/>
            <person name="Hubbard S.S."/>
            <person name="Banfield J.F."/>
        </authorList>
    </citation>
    <scope>NUCLEOTIDE SEQUENCE [LARGE SCALE GENOMIC DNA]</scope>
</reference>
<gene>
    <name evidence="8" type="ORF">A2024_04665</name>
</gene>
<comment type="catalytic activity">
    <reaction evidence="5">
        <text>[protein]-peptidylproline (omega=180) = [protein]-peptidylproline (omega=0)</text>
        <dbReference type="Rhea" id="RHEA:16237"/>
        <dbReference type="Rhea" id="RHEA-COMP:10747"/>
        <dbReference type="Rhea" id="RHEA-COMP:10748"/>
        <dbReference type="ChEBI" id="CHEBI:83833"/>
        <dbReference type="ChEBI" id="CHEBI:83834"/>
        <dbReference type="EC" id="5.2.1.8"/>
    </reaction>
</comment>
<evidence type="ECO:0000256" key="1">
    <source>
        <dbReference type="ARBA" id="ARBA00002388"/>
    </source>
</evidence>
<evidence type="ECO:0000313" key="9">
    <source>
        <dbReference type="Proteomes" id="UP000177230"/>
    </source>
</evidence>
<feature type="region of interest" description="Disordered" evidence="6">
    <location>
        <begin position="56"/>
        <end position="85"/>
    </location>
</feature>
<dbReference type="AlphaFoldDB" id="A0A1F5RFQ6"/>
<dbReference type="GO" id="GO:0006457">
    <property type="term" value="P:protein folding"/>
    <property type="evidence" value="ECO:0007669"/>
    <property type="project" value="InterPro"/>
</dbReference>
<keyword evidence="4 5" id="KW-0413">Isomerase</keyword>
<dbReference type="PANTHER" id="PTHR45625:SF4">
    <property type="entry name" value="PEPTIDYLPROLYL ISOMERASE DOMAIN AND WD REPEAT-CONTAINING PROTEIN 1"/>
    <property type="match status" value="1"/>
</dbReference>
<comment type="similarity">
    <text evidence="2 5">Belongs to the cyclophilin-type PPIase family.</text>
</comment>